<evidence type="ECO:0000313" key="3">
    <source>
        <dbReference type="Proteomes" id="UP000183071"/>
    </source>
</evidence>
<evidence type="ECO:0000256" key="1">
    <source>
        <dbReference type="SAM" id="SignalP"/>
    </source>
</evidence>
<proteinExistence type="predicted"/>
<dbReference type="EMBL" id="FNUE01000002">
    <property type="protein sequence ID" value="SEE54297.1"/>
    <property type="molecule type" value="Genomic_DNA"/>
</dbReference>
<dbReference type="Proteomes" id="UP000183071">
    <property type="component" value="Unassembled WGS sequence"/>
</dbReference>
<gene>
    <name evidence="2" type="ORF">SAMN05444353_2244</name>
</gene>
<name>A0A1H5JQ14_9FLAO</name>
<organism evidence="2 3">
    <name type="scientific">Polaribacter dokdonensis DSW-5</name>
    <dbReference type="NCBI Taxonomy" id="1300348"/>
    <lineage>
        <taxon>Bacteria</taxon>
        <taxon>Pseudomonadati</taxon>
        <taxon>Bacteroidota</taxon>
        <taxon>Flavobacteriia</taxon>
        <taxon>Flavobacteriales</taxon>
        <taxon>Flavobacteriaceae</taxon>
    </lineage>
</organism>
<accession>A0A1H5JQ14</accession>
<protein>
    <submittedName>
        <fullName evidence="2">Pentapeptide repeat-containing protein</fullName>
    </submittedName>
</protein>
<reference evidence="2 3" key="1">
    <citation type="submission" date="2016-10" db="EMBL/GenBank/DDBJ databases">
        <authorList>
            <person name="Varghese N."/>
            <person name="Submissions S."/>
        </authorList>
    </citation>
    <scope>NUCLEOTIDE SEQUENCE [LARGE SCALE GENOMIC DNA]</scope>
    <source>
        <strain evidence="2 3">DSW-5</strain>
    </source>
</reference>
<evidence type="ECO:0000313" key="2">
    <source>
        <dbReference type="EMBL" id="SEE54297.1"/>
    </source>
</evidence>
<dbReference type="Gene3D" id="2.160.20.80">
    <property type="entry name" value="E3 ubiquitin-protein ligase SopA"/>
    <property type="match status" value="1"/>
</dbReference>
<dbReference type="Pfam" id="PF13576">
    <property type="entry name" value="Pentapeptide_3"/>
    <property type="match status" value="2"/>
</dbReference>
<sequence length="262" mass="30216">MKIKFTLLTILFLSISISAQSKIEASSIMEDIKAGKNINYSNKTIVGVLDFTYMEDAMKKLPKKRKKNSWWGNGNYSNTVEKSIDVKISFTNCTFKEDVLAYIPDEDSGYTFTADFEDSVVFSNCNFERKAMFKYSNFESDTDFSGAIFSDDTTFKYAKFEREISFENTKFTEVSTFKYAKFKRNVSFASSVFEDSAIFKYTEFKNGVSFRNVNFEEDLNIKYMNVSGEFNISNMNVGYDIDSKYTKINGKSFSKYLLNIKS</sequence>
<dbReference type="RefSeq" id="WP_053974970.1">
    <property type="nucleotide sequence ID" value="NZ_FNUE01000002.1"/>
</dbReference>
<dbReference type="InterPro" id="IPR001646">
    <property type="entry name" value="5peptide_repeat"/>
</dbReference>
<comment type="caution">
    <text evidence="2">The sequence shown here is derived from an EMBL/GenBank/DDBJ whole genome shotgun (WGS) entry which is preliminary data.</text>
</comment>
<feature type="chain" id="PRO_5047514436" evidence="1">
    <location>
        <begin position="22"/>
        <end position="262"/>
    </location>
</feature>
<keyword evidence="3" id="KW-1185">Reference proteome</keyword>
<feature type="signal peptide" evidence="1">
    <location>
        <begin position="1"/>
        <end position="21"/>
    </location>
</feature>
<keyword evidence="1" id="KW-0732">Signal</keyword>